<dbReference type="Proteomes" id="UP000632195">
    <property type="component" value="Unassembled WGS sequence"/>
</dbReference>
<dbReference type="PANTHER" id="PTHR35368">
    <property type="entry name" value="HYDROPEROXIDE REDUCTASE"/>
    <property type="match status" value="1"/>
</dbReference>
<dbReference type="InterPro" id="IPR015946">
    <property type="entry name" value="KH_dom-like_a/b"/>
</dbReference>
<dbReference type="InterPro" id="IPR036102">
    <property type="entry name" value="OsmC/Ohrsf"/>
</dbReference>
<keyword evidence="2" id="KW-1185">Reference proteome</keyword>
<organism evidence="1 2">
    <name type="scientific">Thermogymnomonas acidicola</name>
    <dbReference type="NCBI Taxonomy" id="399579"/>
    <lineage>
        <taxon>Archaea</taxon>
        <taxon>Methanobacteriati</taxon>
        <taxon>Thermoplasmatota</taxon>
        <taxon>Thermoplasmata</taxon>
        <taxon>Thermoplasmatales</taxon>
        <taxon>Thermogymnomonas</taxon>
    </lineage>
</organism>
<proteinExistence type="predicted"/>
<dbReference type="SUPFAM" id="SSF82784">
    <property type="entry name" value="OsmC-like"/>
    <property type="match status" value="1"/>
</dbReference>
<evidence type="ECO:0000313" key="2">
    <source>
        <dbReference type="Proteomes" id="UP000632195"/>
    </source>
</evidence>
<protein>
    <recommendedName>
        <fullName evidence="3">OsmC-like protein</fullName>
    </recommendedName>
</protein>
<reference evidence="1" key="1">
    <citation type="journal article" date="2014" name="Int. J. Syst. Evol. Microbiol.">
        <title>Complete genome sequence of Corynebacterium casei LMG S-19264T (=DSM 44701T), isolated from a smear-ripened cheese.</title>
        <authorList>
            <consortium name="US DOE Joint Genome Institute (JGI-PGF)"/>
            <person name="Walter F."/>
            <person name="Albersmeier A."/>
            <person name="Kalinowski J."/>
            <person name="Ruckert C."/>
        </authorList>
    </citation>
    <scope>NUCLEOTIDE SEQUENCE</scope>
    <source>
        <strain evidence="1">JCM 13583</strain>
    </source>
</reference>
<dbReference type="Gene3D" id="3.30.300.20">
    <property type="match status" value="1"/>
</dbReference>
<dbReference type="InterPro" id="IPR052924">
    <property type="entry name" value="OsmC/Ohr_hydroprdx_reductase"/>
</dbReference>
<dbReference type="InterPro" id="IPR003718">
    <property type="entry name" value="OsmC/Ohr_fam"/>
</dbReference>
<comment type="caution">
    <text evidence="1">The sequence shown here is derived from an EMBL/GenBank/DDBJ whole genome shotgun (WGS) entry which is preliminary data.</text>
</comment>
<dbReference type="AlphaFoldDB" id="A0AA37BQ84"/>
<dbReference type="PANTHER" id="PTHR35368:SF1">
    <property type="entry name" value="HYDROPEROXIDE REDUCTASE"/>
    <property type="match status" value="1"/>
</dbReference>
<dbReference type="Pfam" id="PF02566">
    <property type="entry name" value="OsmC"/>
    <property type="match status" value="1"/>
</dbReference>
<reference evidence="1" key="2">
    <citation type="submission" date="2022-09" db="EMBL/GenBank/DDBJ databases">
        <authorList>
            <person name="Sun Q."/>
            <person name="Ohkuma M."/>
        </authorList>
    </citation>
    <scope>NUCLEOTIDE SEQUENCE</scope>
    <source>
        <strain evidence="1">JCM 13583</strain>
    </source>
</reference>
<name>A0AA37BQ84_9ARCH</name>
<evidence type="ECO:0008006" key="3">
    <source>
        <dbReference type="Google" id="ProtNLM"/>
    </source>
</evidence>
<sequence length="168" mass="18454">MVSEVNNIDLDKVRRTAERAQENGGHFPVEKTIEGTFNLRGSPMFTATLQSDYSSFTYSADEPSALGGRGVHTTPLSYLLFGVMSCYASTLAIQCALRGLKLGELRVTGKLFYDLAPVVSGEEAPIIKRLELHVHADRELGDLIEISRGRCPAVYAISHPIETVIRQD</sequence>
<evidence type="ECO:0000313" key="1">
    <source>
        <dbReference type="EMBL" id="GGM69434.1"/>
    </source>
</evidence>
<accession>A0AA37BQ84</accession>
<gene>
    <name evidence="1" type="ORF">GCM10007108_04390</name>
</gene>
<dbReference type="EMBL" id="BMNY01000001">
    <property type="protein sequence ID" value="GGM69434.1"/>
    <property type="molecule type" value="Genomic_DNA"/>
</dbReference>